<evidence type="ECO:0000256" key="2">
    <source>
        <dbReference type="ARBA" id="ARBA00022643"/>
    </source>
</evidence>
<dbReference type="Gene3D" id="3.40.50.360">
    <property type="match status" value="1"/>
</dbReference>
<protein>
    <submittedName>
        <fullName evidence="4">Multimeric flavodoxin WrbA</fullName>
    </submittedName>
</protein>
<dbReference type="OrthoDB" id="6398207at2"/>
<proteinExistence type="predicted"/>
<dbReference type="SUPFAM" id="SSF52218">
    <property type="entry name" value="Flavoproteins"/>
    <property type="match status" value="1"/>
</dbReference>
<dbReference type="PANTHER" id="PTHR43278">
    <property type="entry name" value="NAD(P)H-DEPENDENT FMN-CONTAINING OXIDOREDUCTASE YWQN-RELATED"/>
    <property type="match status" value="1"/>
</dbReference>
<comment type="caution">
    <text evidence="4">The sequence shown here is derived from an EMBL/GenBank/DDBJ whole genome shotgun (WGS) entry which is preliminary data.</text>
</comment>
<dbReference type="Proteomes" id="UP000011922">
    <property type="component" value="Unassembled WGS sequence"/>
</dbReference>
<dbReference type="InterPro" id="IPR005025">
    <property type="entry name" value="FMN_Rdtase-like_dom"/>
</dbReference>
<keyword evidence="1" id="KW-0285">Flavoprotein</keyword>
<dbReference type="InterPro" id="IPR029039">
    <property type="entry name" value="Flavoprotein-like_sf"/>
</dbReference>
<evidence type="ECO:0000259" key="3">
    <source>
        <dbReference type="Pfam" id="PF03358"/>
    </source>
</evidence>
<gene>
    <name evidence="4" type="ORF">PCS_01100</name>
</gene>
<dbReference type="RefSeq" id="WP_005984855.1">
    <property type="nucleotide sequence ID" value="NZ_AOSV01000010.1"/>
</dbReference>
<evidence type="ECO:0000256" key="1">
    <source>
        <dbReference type="ARBA" id="ARBA00022630"/>
    </source>
</evidence>
<organism evidence="4 5">
    <name type="scientific">Desulfocurvibacter africanus PCS</name>
    <dbReference type="NCBI Taxonomy" id="1262666"/>
    <lineage>
        <taxon>Bacteria</taxon>
        <taxon>Pseudomonadati</taxon>
        <taxon>Thermodesulfobacteriota</taxon>
        <taxon>Desulfovibrionia</taxon>
        <taxon>Desulfovibrionales</taxon>
        <taxon>Desulfovibrionaceae</taxon>
        <taxon>Desulfocurvibacter</taxon>
    </lineage>
</organism>
<dbReference type="PANTHER" id="PTHR43278:SF2">
    <property type="entry name" value="IRON-SULFUR FLAVOPROTEIN"/>
    <property type="match status" value="1"/>
</dbReference>
<keyword evidence="2" id="KW-0288">FMN</keyword>
<reference evidence="4 5" key="1">
    <citation type="journal article" date="2013" name="Genome Announc.">
        <title>Draft Genome Sequence for Desulfovibrio africanus Strain PCS.</title>
        <authorList>
            <person name="Brown S.D."/>
            <person name="Utturkar S.M."/>
            <person name="Arkin A.P."/>
            <person name="Deutschbauer A.M."/>
            <person name="Elias D.A."/>
            <person name="Hazen T.C."/>
            <person name="Chakraborty R."/>
        </authorList>
    </citation>
    <scope>NUCLEOTIDE SEQUENCE [LARGE SCALE GENOMIC DNA]</scope>
    <source>
        <strain evidence="4 5">PCS</strain>
    </source>
</reference>
<name>M5Q388_DESAF</name>
<sequence length="218" mass="24231">MKAIAINGSPRKKWNTATLLENALAGAKDSGADTELVHLYELTYSGCISCFACKKIGGKSYGRCAVKDDLKPLLDSIAKADVLILGSPIYFSAETGEMRSLLERLLFPYLTYTPEYTTIFPGKLSTAFIYTMNIKEEQFATYGYDQIFAKTKDAMVRVFGNCETLLSTDTYQFDDYSKYLTTAWDPLAKAKRRQDVFPQDCKRAFELGARLTAAASGS</sequence>
<dbReference type="Pfam" id="PF03358">
    <property type="entry name" value="FMN_red"/>
    <property type="match status" value="1"/>
</dbReference>
<evidence type="ECO:0000313" key="4">
    <source>
        <dbReference type="EMBL" id="EMG38053.1"/>
    </source>
</evidence>
<evidence type="ECO:0000313" key="5">
    <source>
        <dbReference type="Proteomes" id="UP000011922"/>
    </source>
</evidence>
<dbReference type="AlphaFoldDB" id="M5Q388"/>
<dbReference type="InterPro" id="IPR051796">
    <property type="entry name" value="ISF_SsuE-like"/>
</dbReference>
<dbReference type="GO" id="GO:0016491">
    <property type="term" value="F:oxidoreductase activity"/>
    <property type="evidence" value="ECO:0007669"/>
    <property type="project" value="InterPro"/>
</dbReference>
<dbReference type="EMBL" id="AOSV01000010">
    <property type="protein sequence ID" value="EMG38053.1"/>
    <property type="molecule type" value="Genomic_DNA"/>
</dbReference>
<accession>M5Q388</accession>
<dbReference type="PATRIC" id="fig|1262666.3.peg.1118"/>
<feature type="domain" description="NADPH-dependent FMN reductase-like" evidence="3">
    <location>
        <begin position="1"/>
        <end position="105"/>
    </location>
</feature>